<dbReference type="Pfam" id="PF25930">
    <property type="entry name" value="DUF7975"/>
    <property type="match status" value="1"/>
</dbReference>
<keyword evidence="4" id="KW-1185">Reference proteome</keyword>
<reference evidence="3" key="1">
    <citation type="submission" date="2022-06" db="EMBL/GenBank/DDBJ databases">
        <title>Natrinema sp. a new haloarchaeum isolate from saline soil.</title>
        <authorList>
            <person name="Strakova D."/>
            <person name="Galisteo C."/>
            <person name="Sanchez-Porro C."/>
            <person name="Ventosa A."/>
        </authorList>
    </citation>
    <scope>NUCLEOTIDE SEQUENCE</scope>
    <source>
        <strain evidence="3">S1CR25-10</strain>
    </source>
</reference>
<dbReference type="EMBL" id="JAMQOT010000001">
    <property type="protein sequence ID" value="MDF9744279.1"/>
    <property type="molecule type" value="Genomic_DNA"/>
</dbReference>
<evidence type="ECO:0000313" key="3">
    <source>
        <dbReference type="EMBL" id="MDF9744279.1"/>
    </source>
</evidence>
<dbReference type="Proteomes" id="UP001154061">
    <property type="component" value="Unassembled WGS sequence"/>
</dbReference>
<comment type="caution">
    <text evidence="3">The sequence shown here is derived from an EMBL/GenBank/DDBJ whole genome shotgun (WGS) entry which is preliminary data.</text>
</comment>
<proteinExistence type="predicted"/>
<feature type="domain" description="DUF7975" evidence="2">
    <location>
        <begin position="1"/>
        <end position="153"/>
    </location>
</feature>
<protein>
    <recommendedName>
        <fullName evidence="2">DUF7975 domain-containing protein</fullName>
    </recommendedName>
</protein>
<dbReference type="RefSeq" id="WP_277519761.1">
    <property type="nucleotide sequence ID" value="NZ_JAMQOT010000001.1"/>
</dbReference>
<evidence type="ECO:0000259" key="2">
    <source>
        <dbReference type="Pfam" id="PF25930"/>
    </source>
</evidence>
<accession>A0A9Q4KZ08</accession>
<evidence type="ECO:0000313" key="4">
    <source>
        <dbReference type="Proteomes" id="UP001154061"/>
    </source>
</evidence>
<evidence type="ECO:0000256" key="1">
    <source>
        <dbReference type="SAM" id="MobiDB-lite"/>
    </source>
</evidence>
<sequence length="153" mass="16956">MTRFEAADPVERRKLYVDAITAHRNRDSGFLTLEADETVLGVDTDDADDVAARDSSDDESDETAAELGVPWVQFGDGTVNLDCTDDELDALKTLLGEFPAFKIDELTRPEEVDGVNVRISAKADPNRIAQFVDDVFLEVYDLPSAFRVWAVEV</sequence>
<gene>
    <name evidence="3" type="ORF">NDI89_01650</name>
</gene>
<dbReference type="InterPro" id="IPR058281">
    <property type="entry name" value="DUF7975"/>
</dbReference>
<dbReference type="AlphaFoldDB" id="A0A9Q4KZ08"/>
<feature type="region of interest" description="Disordered" evidence="1">
    <location>
        <begin position="44"/>
        <end position="65"/>
    </location>
</feature>
<organism evidence="3 4">
    <name type="scientific">Natrinema salsiterrestre</name>
    <dbReference type="NCBI Taxonomy" id="2950540"/>
    <lineage>
        <taxon>Archaea</taxon>
        <taxon>Methanobacteriati</taxon>
        <taxon>Methanobacteriota</taxon>
        <taxon>Stenosarchaea group</taxon>
        <taxon>Halobacteria</taxon>
        <taxon>Halobacteriales</taxon>
        <taxon>Natrialbaceae</taxon>
        <taxon>Natrinema</taxon>
    </lineage>
</organism>
<name>A0A9Q4KZ08_9EURY</name>